<reference evidence="2" key="1">
    <citation type="submission" date="2020-06" db="EMBL/GenBank/DDBJ databases">
        <title>Insight into the genomes of haloalkaliphilic bacilli from Kenyan soda lakes.</title>
        <authorList>
            <person name="Mwirichia R."/>
            <person name="Villamizar G.C."/>
            <person name="Poehlein A."/>
            <person name="Mugweru J."/>
            <person name="Kipnyargis A."/>
            <person name="Kiplimo D."/>
            <person name="Orwa P."/>
            <person name="Daniel R."/>
        </authorList>
    </citation>
    <scope>NUCLEOTIDE SEQUENCE</scope>
    <source>
        <strain evidence="2">B1096_S55</strain>
    </source>
</reference>
<sequence length="149" mass="17080">MTINIEIFPKYRVAYVRQVGPYGSANIQAMERLKKWAAKKNLLKSAIILGIPQDNPETTPPESCRYDACIVISKDYQIDDSIEENELAEGKYVICKVKHTGEDVQRAWTHIGTFLENTQYQIDNKPVVERYSFEMINNGYCELCVPIIS</sequence>
<dbReference type="RefSeq" id="WP_257821693.1">
    <property type="nucleotide sequence ID" value="NZ_JABXYM010000001.1"/>
</dbReference>
<comment type="caution">
    <text evidence="2">The sequence shown here is derived from an EMBL/GenBank/DDBJ whole genome shotgun (WGS) entry which is preliminary data.</text>
</comment>
<dbReference type="EMBL" id="JABXYM010000001">
    <property type="protein sequence ID" value="MCR6097290.1"/>
    <property type="molecule type" value="Genomic_DNA"/>
</dbReference>
<proteinExistence type="predicted"/>
<dbReference type="PANTHER" id="PTHR40055">
    <property type="entry name" value="TRANSCRIPTIONAL REGULATOR YGIV-RELATED"/>
    <property type="match status" value="1"/>
</dbReference>
<dbReference type="InterPro" id="IPR050908">
    <property type="entry name" value="SmbC-like"/>
</dbReference>
<keyword evidence="3" id="KW-1185">Reference proteome</keyword>
<organism evidence="2 3">
    <name type="scientific">Salipaludibacillus agaradhaerens</name>
    <name type="common">Bacillus agaradhaerens</name>
    <dbReference type="NCBI Taxonomy" id="76935"/>
    <lineage>
        <taxon>Bacteria</taxon>
        <taxon>Bacillati</taxon>
        <taxon>Bacillota</taxon>
        <taxon>Bacilli</taxon>
        <taxon>Bacillales</taxon>
        <taxon>Bacillaceae</taxon>
    </lineage>
</organism>
<evidence type="ECO:0000259" key="1">
    <source>
        <dbReference type="SMART" id="SM00871"/>
    </source>
</evidence>
<dbReference type="InterPro" id="IPR029442">
    <property type="entry name" value="GyrI-like"/>
</dbReference>
<dbReference type="Pfam" id="PF06445">
    <property type="entry name" value="GyrI-like"/>
    <property type="match status" value="1"/>
</dbReference>
<dbReference type="SUPFAM" id="SSF55136">
    <property type="entry name" value="Probable bacterial effector-binding domain"/>
    <property type="match status" value="1"/>
</dbReference>
<dbReference type="PANTHER" id="PTHR40055:SF1">
    <property type="entry name" value="TRANSCRIPTIONAL REGULATOR YGIV-RELATED"/>
    <property type="match status" value="1"/>
</dbReference>
<gene>
    <name evidence="2" type="ORF">HXA33_12115</name>
</gene>
<evidence type="ECO:0000313" key="3">
    <source>
        <dbReference type="Proteomes" id="UP001057753"/>
    </source>
</evidence>
<accession>A0A9Q4FY49</accession>
<dbReference type="Proteomes" id="UP001057753">
    <property type="component" value="Unassembled WGS sequence"/>
</dbReference>
<feature type="domain" description="AraC effector-binding" evidence="1">
    <location>
        <begin position="1"/>
        <end position="148"/>
    </location>
</feature>
<dbReference type="AlphaFoldDB" id="A0A9Q4FY49"/>
<dbReference type="SMART" id="SM00871">
    <property type="entry name" value="AraC_E_bind"/>
    <property type="match status" value="1"/>
</dbReference>
<protein>
    <submittedName>
        <fullName evidence="2">GyrI-like domain-containing protein</fullName>
    </submittedName>
</protein>
<name>A0A9Q4FY49_SALAG</name>
<evidence type="ECO:0000313" key="2">
    <source>
        <dbReference type="EMBL" id="MCR6097290.1"/>
    </source>
</evidence>
<dbReference type="Gene3D" id="3.20.80.10">
    <property type="entry name" value="Regulatory factor, effector binding domain"/>
    <property type="match status" value="1"/>
</dbReference>
<dbReference type="InterPro" id="IPR011256">
    <property type="entry name" value="Reg_factor_effector_dom_sf"/>
</dbReference>
<dbReference type="InterPro" id="IPR010499">
    <property type="entry name" value="AraC_E-bd"/>
</dbReference>